<dbReference type="EMBL" id="CP150637">
    <property type="protein sequence ID" value="WZW87456.1"/>
    <property type="molecule type" value="Genomic_DNA"/>
</dbReference>
<reference evidence="1 2" key="1">
    <citation type="submission" date="2024-03" db="EMBL/GenBank/DDBJ databases">
        <title>Complete Genome Sequence and Annotation of Ignatzschineria larvae DSM 13226.</title>
        <authorList>
            <person name="Cantrell E."/>
            <person name="Burcham Z.M."/>
        </authorList>
    </citation>
    <scope>NUCLEOTIDE SEQUENCE [LARGE SCALE GENOMIC DNA]</scope>
    <source>
        <strain evidence="1 2">DSM 13226</strain>
    </source>
</reference>
<accession>A0ABZ3BZ19</accession>
<keyword evidence="2" id="KW-1185">Reference proteome</keyword>
<organism evidence="1 2">
    <name type="scientific">Ignatzschineria larvae DSM 13226</name>
    <dbReference type="NCBI Taxonomy" id="1111732"/>
    <lineage>
        <taxon>Bacteria</taxon>
        <taxon>Pseudomonadati</taxon>
        <taxon>Pseudomonadota</taxon>
        <taxon>Gammaproteobacteria</taxon>
        <taxon>Cardiobacteriales</taxon>
        <taxon>Ignatzschineriaceae</taxon>
        <taxon>Ignatzschineria</taxon>
    </lineage>
</organism>
<evidence type="ECO:0000313" key="2">
    <source>
        <dbReference type="Proteomes" id="UP001449178"/>
    </source>
</evidence>
<dbReference type="RefSeq" id="WP_026878232.1">
    <property type="nucleotide sequence ID" value="NZ_AZOD01000002.1"/>
</dbReference>
<sequence length="499" mass="56771">MVSSPASVLNKEHDEAKVLDIDYDSENGKIIFTNKNGRAKAIEYPFPDDIKDTAIKFHINAYSLKRGGIKKIDEIFYNKRGELFPLTYINGVMFNNDQFFDPSITRKIKSSKTLPQLTGFVRVVCTNPDLQFNNERTDLIQNSFNKKLKDIVNKLNELIQEKGKEFLTEIQLSEEEGISQDKNAVEIPQVNSQPTGEPSTVDAPPIELIPEQDDELLLEETQLNLYKESDPIITLTQDKETLSFDEESDSINLYDYFVNAKDSLENDVSIEKIKIFVDGSFVSSPYIPPVSTTKQMSVKFSFNDPFKKDFQGNAFEVSKSLMLRFKKKEKKFGTGSETSTEKFIQPLRPGYTVRTPGVDRLIEQINKLAYSYEDYDICISSSIRLVFDLATYRYQQYAEKKLNSNQLHEQVKEVVTSITQTDKNHFSEVTALLAPRHRVLVNVFDDPGLFEKKVSFSNLGAHTGTDHVSLETLKDSALYAGYYAQLVDAHLKVKGIISK</sequence>
<gene>
    <name evidence="1" type="ORF">WMO13_08800</name>
</gene>
<evidence type="ECO:0000313" key="1">
    <source>
        <dbReference type="EMBL" id="WZW87456.1"/>
    </source>
</evidence>
<dbReference type="Proteomes" id="UP001449178">
    <property type="component" value="Chromosome"/>
</dbReference>
<proteinExistence type="predicted"/>
<name>A0ABZ3BZ19_9GAMM</name>
<protein>
    <submittedName>
        <fullName evidence="1">Uncharacterized protein</fullName>
    </submittedName>
</protein>